<evidence type="ECO:0000256" key="5">
    <source>
        <dbReference type="ARBA" id="ARBA00022989"/>
    </source>
</evidence>
<proteinExistence type="predicted"/>
<organism evidence="8 9">
    <name type="scientific">Halovulum dunhuangense</name>
    <dbReference type="NCBI Taxonomy" id="1505036"/>
    <lineage>
        <taxon>Bacteria</taxon>
        <taxon>Pseudomonadati</taxon>
        <taxon>Pseudomonadota</taxon>
        <taxon>Alphaproteobacteria</taxon>
        <taxon>Rhodobacterales</taxon>
        <taxon>Paracoccaceae</taxon>
        <taxon>Halovulum</taxon>
    </lineage>
</organism>
<dbReference type="PANTHER" id="PTHR43867:SF2">
    <property type="entry name" value="CELLULOSE SYNTHASE CATALYTIC SUBUNIT A [UDP-FORMING]"/>
    <property type="match status" value="1"/>
</dbReference>
<dbReference type="InterPro" id="IPR029044">
    <property type="entry name" value="Nucleotide-diphossugar_trans"/>
</dbReference>
<dbReference type="Proteomes" id="UP000572377">
    <property type="component" value="Unassembled WGS sequence"/>
</dbReference>
<keyword evidence="4 7" id="KW-0812">Transmembrane</keyword>
<dbReference type="GO" id="GO:0016758">
    <property type="term" value="F:hexosyltransferase activity"/>
    <property type="evidence" value="ECO:0007669"/>
    <property type="project" value="TreeGrafter"/>
</dbReference>
<reference evidence="8 9" key="1">
    <citation type="submission" date="2020-05" db="EMBL/GenBank/DDBJ databases">
        <title>Gimesia benthica sp. nov., a novel planctomycete isolated from a deep-sea water sample of the Northwest Indian Ocean.</title>
        <authorList>
            <person name="Wang J."/>
            <person name="Ruan C."/>
            <person name="Song L."/>
            <person name="Zhu Y."/>
            <person name="Li A."/>
            <person name="Zheng X."/>
            <person name="Wang L."/>
            <person name="Lu Z."/>
            <person name="Huang Y."/>
            <person name="Du W."/>
            <person name="Zhou Y."/>
            <person name="Huang L."/>
            <person name="Dai X."/>
        </authorList>
    </citation>
    <scope>NUCLEOTIDE SEQUENCE [LARGE SCALE GENOMIC DNA]</scope>
    <source>
        <strain evidence="8 9">YYQ-30</strain>
    </source>
</reference>
<gene>
    <name evidence="8" type="ORF">HMH01_17575</name>
</gene>
<evidence type="ECO:0000256" key="7">
    <source>
        <dbReference type="SAM" id="Phobius"/>
    </source>
</evidence>
<keyword evidence="6 7" id="KW-0472">Membrane</keyword>
<protein>
    <submittedName>
        <fullName evidence="8">Glycosyltransferase</fullName>
    </submittedName>
</protein>
<dbReference type="CDD" id="cd06421">
    <property type="entry name" value="CESA_CelA_like"/>
    <property type="match status" value="1"/>
</dbReference>
<comment type="subcellular location">
    <subcellularLocation>
        <location evidence="1">Membrane</location>
        <topology evidence="1">Multi-pass membrane protein</topology>
    </subcellularLocation>
</comment>
<keyword evidence="2" id="KW-0328">Glycosyltransferase</keyword>
<dbReference type="AlphaFoldDB" id="A0A849L748"/>
<keyword evidence="9" id="KW-1185">Reference proteome</keyword>
<dbReference type="GO" id="GO:0005886">
    <property type="term" value="C:plasma membrane"/>
    <property type="evidence" value="ECO:0007669"/>
    <property type="project" value="TreeGrafter"/>
</dbReference>
<dbReference type="Gene3D" id="3.90.550.10">
    <property type="entry name" value="Spore Coat Polysaccharide Biosynthesis Protein SpsA, Chain A"/>
    <property type="match status" value="1"/>
</dbReference>
<feature type="transmembrane region" description="Helical" evidence="7">
    <location>
        <begin position="395"/>
        <end position="413"/>
    </location>
</feature>
<keyword evidence="5 7" id="KW-1133">Transmembrane helix</keyword>
<evidence type="ECO:0000313" key="9">
    <source>
        <dbReference type="Proteomes" id="UP000572377"/>
    </source>
</evidence>
<evidence type="ECO:0000256" key="2">
    <source>
        <dbReference type="ARBA" id="ARBA00022676"/>
    </source>
</evidence>
<evidence type="ECO:0000256" key="6">
    <source>
        <dbReference type="ARBA" id="ARBA00023136"/>
    </source>
</evidence>
<comment type="caution">
    <text evidence="8">The sequence shown here is derived from an EMBL/GenBank/DDBJ whole genome shotgun (WGS) entry which is preliminary data.</text>
</comment>
<feature type="transmembrane region" description="Helical" evidence="7">
    <location>
        <begin position="504"/>
        <end position="523"/>
    </location>
</feature>
<sequence length="642" mass="72020">MHLMLVAGLALMVPVLVDSRRTLHRAMLLGGAILLGLRYIHWRATETIAPLGLTWDWAASWSLLGLEMAAIAGSISAFVMLSRTSDRSSEATRNLGWWGEAPMPRVAILIATYNEEREVLERTIVGAQGLRHENKTIHILDDGKRDWLRDFCQGHEVDYIRRPDNRDAKAGNVNHALQVLAADPPDYVAVLDADFVPHRGFLSRTLALFHDSSVGLVQTPQHFFNPDPIQHNLNLSRSYPDEQRFFFDTMQASRDAWDIAFCCGTSSIVRWQALQDIGGLPTESVTEDFMLTVVLQNAGWRTVYLNEALTEGLAPEGLKEYITQRTRWCLGMMQIAHSRVGPFSRSALRLRDRWSVLDAGIYWLTTFPFRIAALAYPLFYWYFNIIVVDARVPDVISFFGVYYLWTLVALNHLSRGNIVPLINDVSQLVGAFQITRAALTGLFHPHGHPFKVTAKGGDRSKIQVQWRLMAPFIVLLILTVIGLLLGLVFDRFAFFDAGDGKAVVLFWTLYNVFVLLLTLVVCIELPRREQHVADAPEIAQLVTDGATRQVWLVQLTTTDVRIRGLELPAGSQVTLRIADVGDVDATSLGLEGDGCRLQLLTTPEQANALMLRLYSEDNEPGIAGARMSMLIRDLSRRFASSR</sequence>
<evidence type="ECO:0000256" key="4">
    <source>
        <dbReference type="ARBA" id="ARBA00022692"/>
    </source>
</evidence>
<dbReference type="InterPro" id="IPR050321">
    <property type="entry name" value="Glycosyltr_2/OpgH_subfam"/>
</dbReference>
<evidence type="ECO:0000256" key="3">
    <source>
        <dbReference type="ARBA" id="ARBA00022679"/>
    </source>
</evidence>
<feature type="transmembrane region" description="Helical" evidence="7">
    <location>
        <begin position="61"/>
        <end position="81"/>
    </location>
</feature>
<evidence type="ECO:0000256" key="1">
    <source>
        <dbReference type="ARBA" id="ARBA00004141"/>
    </source>
</evidence>
<dbReference type="PANTHER" id="PTHR43867">
    <property type="entry name" value="CELLULOSE SYNTHASE CATALYTIC SUBUNIT A [UDP-FORMING]"/>
    <property type="match status" value="1"/>
</dbReference>
<dbReference type="SUPFAM" id="SSF53448">
    <property type="entry name" value="Nucleotide-diphospho-sugar transferases"/>
    <property type="match status" value="1"/>
</dbReference>
<accession>A0A849L748</accession>
<keyword evidence="3 8" id="KW-0808">Transferase</keyword>
<dbReference type="Pfam" id="PF13641">
    <property type="entry name" value="Glyco_tranf_2_3"/>
    <property type="match status" value="1"/>
</dbReference>
<feature type="transmembrane region" description="Helical" evidence="7">
    <location>
        <begin position="361"/>
        <end position="383"/>
    </location>
</feature>
<feature type="transmembrane region" description="Helical" evidence="7">
    <location>
        <begin position="468"/>
        <end position="489"/>
    </location>
</feature>
<name>A0A849L748_9RHOB</name>
<dbReference type="EMBL" id="JABFBC010000012">
    <property type="protein sequence ID" value="NNU82246.1"/>
    <property type="molecule type" value="Genomic_DNA"/>
</dbReference>
<evidence type="ECO:0000313" key="8">
    <source>
        <dbReference type="EMBL" id="NNU82246.1"/>
    </source>
</evidence>